<feature type="transmembrane region" description="Helical" evidence="6">
    <location>
        <begin position="374"/>
        <end position="392"/>
    </location>
</feature>
<comment type="subcellular location">
    <subcellularLocation>
        <location evidence="1">Membrane</location>
        <topology evidence="1">Multi-pass membrane protein</topology>
    </subcellularLocation>
</comment>
<comment type="similarity">
    <text evidence="2">Belongs to the purine-cytosine permease (2.A.39) family.</text>
</comment>
<feature type="transmembrane region" description="Helical" evidence="6">
    <location>
        <begin position="169"/>
        <end position="190"/>
    </location>
</feature>
<keyword evidence="5 6" id="KW-0472">Membrane</keyword>
<dbReference type="PANTHER" id="PTHR30569:SF0">
    <property type="entry name" value="CYTOSINE PERMEASE"/>
    <property type="match status" value="1"/>
</dbReference>
<feature type="transmembrane region" description="Helical" evidence="6">
    <location>
        <begin position="279"/>
        <end position="297"/>
    </location>
</feature>
<accession>A0A174HGL1</accession>
<reference evidence="7 8" key="1">
    <citation type="submission" date="2015-09" db="EMBL/GenBank/DDBJ databases">
        <authorList>
            <consortium name="Pathogen Informatics"/>
        </authorList>
    </citation>
    <scope>NUCLEOTIDE SEQUENCE [LARGE SCALE GENOMIC DNA]</scope>
    <source>
        <strain evidence="7 8">2789STDY5608837</strain>
    </source>
</reference>
<feature type="transmembrane region" description="Helical" evidence="6">
    <location>
        <begin position="143"/>
        <end position="162"/>
    </location>
</feature>
<evidence type="ECO:0000256" key="2">
    <source>
        <dbReference type="ARBA" id="ARBA00008974"/>
    </source>
</evidence>
<dbReference type="Proteomes" id="UP000095409">
    <property type="component" value="Unassembled WGS sequence"/>
</dbReference>
<feature type="transmembrane region" description="Helical" evidence="6">
    <location>
        <begin position="342"/>
        <end position="362"/>
    </location>
</feature>
<feature type="transmembrane region" description="Helical" evidence="6">
    <location>
        <begin position="65"/>
        <end position="87"/>
    </location>
</feature>
<protein>
    <submittedName>
        <fullName evidence="7">Cytosine permease</fullName>
    </submittedName>
</protein>
<dbReference type="InterPro" id="IPR030191">
    <property type="entry name" value="CodB"/>
</dbReference>
<evidence type="ECO:0000256" key="1">
    <source>
        <dbReference type="ARBA" id="ARBA00004141"/>
    </source>
</evidence>
<name>A0A174HGL1_9FIRM</name>
<dbReference type="InterPro" id="IPR001248">
    <property type="entry name" value="Pur-cyt_permease"/>
</dbReference>
<dbReference type="Pfam" id="PF02133">
    <property type="entry name" value="Transp_cyt_pur"/>
    <property type="match status" value="1"/>
</dbReference>
<dbReference type="Gene3D" id="1.10.4160.10">
    <property type="entry name" value="Hydantoin permease"/>
    <property type="match status" value="1"/>
</dbReference>
<keyword evidence="4 6" id="KW-1133">Transmembrane helix</keyword>
<organism evidence="7 8">
    <name type="scientific">Blautia obeum</name>
    <dbReference type="NCBI Taxonomy" id="40520"/>
    <lineage>
        <taxon>Bacteria</taxon>
        <taxon>Bacillati</taxon>
        <taxon>Bacillota</taxon>
        <taxon>Clostridia</taxon>
        <taxon>Lachnospirales</taxon>
        <taxon>Lachnospiraceae</taxon>
        <taxon>Blautia</taxon>
    </lineage>
</organism>
<dbReference type="GO" id="GO:0015209">
    <property type="term" value="F:cytosine transmembrane transporter activity"/>
    <property type="evidence" value="ECO:0007669"/>
    <property type="project" value="InterPro"/>
</dbReference>
<gene>
    <name evidence="7" type="primary">codB</name>
    <name evidence="7" type="ORF">ERS852394_02910</name>
</gene>
<evidence type="ECO:0000256" key="5">
    <source>
        <dbReference type="ARBA" id="ARBA00023136"/>
    </source>
</evidence>
<keyword evidence="3 6" id="KW-0812">Transmembrane</keyword>
<feature type="transmembrane region" description="Helical" evidence="6">
    <location>
        <begin position="243"/>
        <end position="267"/>
    </location>
</feature>
<feature type="transmembrane region" description="Helical" evidence="6">
    <location>
        <begin position="108"/>
        <end position="131"/>
    </location>
</feature>
<feature type="transmembrane region" description="Helical" evidence="6">
    <location>
        <begin position="33"/>
        <end position="53"/>
    </location>
</feature>
<dbReference type="EMBL" id="CYZD01000022">
    <property type="protein sequence ID" value="CUO74072.1"/>
    <property type="molecule type" value="Genomic_DNA"/>
</dbReference>
<feature type="transmembrane region" description="Helical" evidence="6">
    <location>
        <begin position="210"/>
        <end position="231"/>
    </location>
</feature>
<dbReference type="RefSeq" id="WP_055066615.1">
    <property type="nucleotide sequence ID" value="NZ_CYZD01000022.1"/>
</dbReference>
<evidence type="ECO:0000256" key="6">
    <source>
        <dbReference type="SAM" id="Phobius"/>
    </source>
</evidence>
<dbReference type="CDD" id="cd11484">
    <property type="entry name" value="SLC-NCS1sbd_CobB-like"/>
    <property type="match status" value="1"/>
</dbReference>
<dbReference type="GO" id="GO:0005886">
    <property type="term" value="C:plasma membrane"/>
    <property type="evidence" value="ECO:0007669"/>
    <property type="project" value="TreeGrafter"/>
</dbReference>
<evidence type="ECO:0000256" key="3">
    <source>
        <dbReference type="ARBA" id="ARBA00022692"/>
    </source>
</evidence>
<dbReference type="NCBIfam" id="NF008241">
    <property type="entry name" value="PRK11017.1"/>
    <property type="match status" value="1"/>
</dbReference>
<evidence type="ECO:0000313" key="8">
    <source>
        <dbReference type="Proteomes" id="UP000095409"/>
    </source>
</evidence>
<feature type="transmembrane region" description="Helical" evidence="6">
    <location>
        <begin position="398"/>
        <end position="418"/>
    </location>
</feature>
<sequence>MSEKMTTANSAEQGKVDIDFAECAVPKWSRRRFVTMFMIMLGFTFFSASMWVGQEMAAGLDFWGFIKALLLGGAILGIYTGLLGYVGAETGLSLDLLSKRAFGEKGSYISSALTSFTQIGWFGVGIAMFAIPVARELFGGSTAVEWVLILIAGACMTASAYFGIKSLTVISYIAVPLVAILGTVAMIMAVKQGDGTIVDQFAKSSGSLSVIGGAGLAIGSFVSGGTATPNFTRFAKNGKQGTIATVVAFFIGNSLMFFFGAISYIFVGGNDIFEVMIRLNLFYLAILVLGLNIWTTNDNALYTAGLGLANIFNKRKKPMVLISGVIGTLLSVWLYYNFCGWLNILNCTLPPVGIILVISYFMNKKAYDTDTIKIVTVNWFAVAGVILGAIVANVVTWGIASINGMVVAALCYVIGEIYKREK</sequence>
<feature type="transmembrane region" description="Helical" evidence="6">
    <location>
        <begin position="318"/>
        <end position="336"/>
    </location>
</feature>
<dbReference type="AlphaFoldDB" id="A0A174HGL1"/>
<evidence type="ECO:0000313" key="7">
    <source>
        <dbReference type="EMBL" id="CUO74072.1"/>
    </source>
</evidence>
<proteinExistence type="inferred from homology"/>
<evidence type="ECO:0000256" key="4">
    <source>
        <dbReference type="ARBA" id="ARBA00022989"/>
    </source>
</evidence>
<dbReference type="PANTHER" id="PTHR30569">
    <property type="entry name" value="CYTOSINE TRANSPORTER CODB"/>
    <property type="match status" value="1"/>
</dbReference>